<comment type="caution">
    <text evidence="11">The sequence shown here is derived from an EMBL/GenBank/DDBJ whole genome shotgun (WGS) entry which is preliminary data.</text>
</comment>
<dbReference type="InterPro" id="IPR048279">
    <property type="entry name" value="MdtK-like"/>
</dbReference>
<feature type="transmembrane region" description="Helical" evidence="10">
    <location>
        <begin position="20"/>
        <end position="39"/>
    </location>
</feature>
<dbReference type="Pfam" id="PF01554">
    <property type="entry name" value="MatE"/>
    <property type="match status" value="2"/>
</dbReference>
<evidence type="ECO:0000256" key="9">
    <source>
        <dbReference type="ARBA" id="ARBA00023251"/>
    </source>
</evidence>
<evidence type="ECO:0000256" key="6">
    <source>
        <dbReference type="ARBA" id="ARBA00022692"/>
    </source>
</evidence>
<keyword evidence="6 10" id="KW-0812">Transmembrane</keyword>
<feature type="transmembrane region" description="Helical" evidence="10">
    <location>
        <begin position="51"/>
        <end position="75"/>
    </location>
</feature>
<evidence type="ECO:0000256" key="4">
    <source>
        <dbReference type="ARBA" id="ARBA00022448"/>
    </source>
</evidence>
<gene>
    <name evidence="12" type="ORF">DW789_01100</name>
    <name evidence="11" type="ORF">DXB87_06030</name>
</gene>
<dbReference type="GO" id="GO:0015297">
    <property type="term" value="F:antiporter activity"/>
    <property type="evidence" value="ECO:0007669"/>
    <property type="project" value="InterPro"/>
</dbReference>
<comment type="similarity">
    <text evidence="2">Belongs to the multi antimicrobial extrusion (MATE) (TC 2.A.66.1) family. MepA subfamily.</text>
</comment>
<name>A0A3E4ZAA0_9BACT</name>
<evidence type="ECO:0000256" key="8">
    <source>
        <dbReference type="ARBA" id="ARBA00023136"/>
    </source>
</evidence>
<dbReference type="EMBL" id="QSTW01000005">
    <property type="protein sequence ID" value="RGM92020.1"/>
    <property type="molecule type" value="Genomic_DNA"/>
</dbReference>
<feature type="transmembrane region" description="Helical" evidence="10">
    <location>
        <begin position="274"/>
        <end position="295"/>
    </location>
</feature>
<feature type="transmembrane region" description="Helical" evidence="10">
    <location>
        <begin position="237"/>
        <end position="262"/>
    </location>
</feature>
<keyword evidence="8 10" id="KW-0472">Membrane</keyword>
<evidence type="ECO:0000256" key="7">
    <source>
        <dbReference type="ARBA" id="ARBA00022989"/>
    </source>
</evidence>
<dbReference type="InterPro" id="IPR002528">
    <property type="entry name" value="MATE_fam"/>
</dbReference>
<dbReference type="CDD" id="cd13143">
    <property type="entry name" value="MATE_MepA_like"/>
    <property type="match status" value="1"/>
</dbReference>
<evidence type="ECO:0000256" key="10">
    <source>
        <dbReference type="SAM" id="Phobius"/>
    </source>
</evidence>
<dbReference type="AlphaFoldDB" id="A0A3E4ZAA0"/>
<protein>
    <recommendedName>
        <fullName evidence="3">Multidrug export protein MepA</fullName>
    </recommendedName>
</protein>
<keyword evidence="7 10" id="KW-1133">Transmembrane helix</keyword>
<evidence type="ECO:0000256" key="5">
    <source>
        <dbReference type="ARBA" id="ARBA00022475"/>
    </source>
</evidence>
<evidence type="ECO:0000313" key="14">
    <source>
        <dbReference type="Proteomes" id="UP000284361"/>
    </source>
</evidence>
<dbReference type="NCBIfam" id="TIGR00797">
    <property type="entry name" value="matE"/>
    <property type="match status" value="1"/>
</dbReference>
<feature type="transmembrane region" description="Helical" evidence="10">
    <location>
        <begin position="361"/>
        <end position="382"/>
    </location>
</feature>
<proteinExistence type="inferred from homology"/>
<sequence>MSQKGTATELGTERIGKLLMQYAIPAIIAMTASSLYNMVDSIFIGHGVGPLAISGLAITFPLMNLAAAFGSLVGVGASTLISVKLGQKDYTTAQQILGNVVSLNLIIGVLFTIVCLLFLDPILYFFGASEATLPYAKDYMVTILLGNVITHMYLGLNSVLRSAGHPQKAMAATILTVIVNTLLDPLFIYTFHMGIKGAAVATVLAQVISLCWLIRIFCNKNELLHFRRGIYRLKRILVENIIGIGLAPFFMNLASCFIVILINKGLKLYNGDLAIGAFGIVNRIVFLFVMIVMGLNQGMQPIAGYNFGAQNYHRVNQVMKYTVIAATIVTTSGFLVGELMPELAVAAFTTDSQLIQLSAKGLRVVVMFFPIIGFQMVTSNFFQSIGMAKKAIILSLSRQVLILIPCLLILPLFWGVDGVWYSMPISDITASIIAGSMLYSQFQKFKRHAAETGIDIK</sequence>
<dbReference type="PIRSF" id="PIRSF006603">
    <property type="entry name" value="DinF"/>
    <property type="match status" value="1"/>
</dbReference>
<feature type="transmembrane region" description="Helical" evidence="10">
    <location>
        <begin position="197"/>
        <end position="217"/>
    </location>
</feature>
<dbReference type="GO" id="GO:0046677">
    <property type="term" value="P:response to antibiotic"/>
    <property type="evidence" value="ECO:0007669"/>
    <property type="project" value="UniProtKB-KW"/>
</dbReference>
<keyword evidence="9" id="KW-0046">Antibiotic resistance</keyword>
<evidence type="ECO:0000256" key="3">
    <source>
        <dbReference type="ARBA" id="ARBA00022106"/>
    </source>
</evidence>
<feature type="transmembrane region" description="Helical" evidence="10">
    <location>
        <begin position="321"/>
        <end position="341"/>
    </location>
</feature>
<reference evidence="13 14" key="1">
    <citation type="submission" date="2018-08" db="EMBL/GenBank/DDBJ databases">
        <title>A genome reference for cultivated species of the human gut microbiota.</title>
        <authorList>
            <person name="Zou Y."/>
            <person name="Xue W."/>
            <person name="Luo G."/>
        </authorList>
    </citation>
    <scope>NUCLEOTIDE SEQUENCE [LARGE SCALE GENOMIC DNA]</scope>
    <source>
        <strain evidence="12 14">AM31-10</strain>
        <strain evidence="11 13">OM06-2</strain>
    </source>
</reference>
<dbReference type="EMBL" id="QSJG01000001">
    <property type="protein sequence ID" value="RHD59102.1"/>
    <property type="molecule type" value="Genomic_DNA"/>
</dbReference>
<feature type="transmembrane region" description="Helical" evidence="10">
    <location>
        <begin position="391"/>
        <end position="414"/>
    </location>
</feature>
<dbReference type="Proteomes" id="UP000260814">
    <property type="component" value="Unassembled WGS sequence"/>
</dbReference>
<organism evidence="11 13">
    <name type="scientific">Phocaeicola plebeius</name>
    <dbReference type="NCBI Taxonomy" id="310297"/>
    <lineage>
        <taxon>Bacteria</taxon>
        <taxon>Pseudomonadati</taxon>
        <taxon>Bacteroidota</taxon>
        <taxon>Bacteroidia</taxon>
        <taxon>Bacteroidales</taxon>
        <taxon>Bacteroidaceae</taxon>
        <taxon>Phocaeicola</taxon>
    </lineage>
</organism>
<keyword evidence="5" id="KW-1003">Cell membrane</keyword>
<dbReference type="PANTHER" id="PTHR43823">
    <property type="entry name" value="SPORULATION PROTEIN YKVU"/>
    <property type="match status" value="1"/>
</dbReference>
<dbReference type="PANTHER" id="PTHR43823:SF3">
    <property type="entry name" value="MULTIDRUG EXPORT PROTEIN MEPA"/>
    <property type="match status" value="1"/>
</dbReference>
<evidence type="ECO:0000313" key="13">
    <source>
        <dbReference type="Proteomes" id="UP000260814"/>
    </source>
</evidence>
<comment type="subcellular location">
    <subcellularLocation>
        <location evidence="1">Cell membrane</location>
        <topology evidence="1">Multi-pass membrane protein</topology>
    </subcellularLocation>
</comment>
<dbReference type="Proteomes" id="UP000284361">
    <property type="component" value="Unassembled WGS sequence"/>
</dbReference>
<feature type="transmembrane region" description="Helical" evidence="10">
    <location>
        <begin position="139"/>
        <end position="160"/>
    </location>
</feature>
<evidence type="ECO:0000256" key="1">
    <source>
        <dbReference type="ARBA" id="ARBA00004651"/>
    </source>
</evidence>
<evidence type="ECO:0000313" key="11">
    <source>
        <dbReference type="EMBL" id="RGM92020.1"/>
    </source>
</evidence>
<dbReference type="InterPro" id="IPR045070">
    <property type="entry name" value="MATE_MepA-like"/>
</dbReference>
<dbReference type="InterPro" id="IPR051327">
    <property type="entry name" value="MATE_MepA_subfamily"/>
</dbReference>
<accession>A0A3E4ZAA0</accession>
<dbReference type="GO" id="GO:0042910">
    <property type="term" value="F:xenobiotic transmembrane transporter activity"/>
    <property type="evidence" value="ECO:0007669"/>
    <property type="project" value="InterPro"/>
</dbReference>
<evidence type="ECO:0000256" key="2">
    <source>
        <dbReference type="ARBA" id="ARBA00008417"/>
    </source>
</evidence>
<feature type="transmembrane region" description="Helical" evidence="10">
    <location>
        <begin position="172"/>
        <end position="191"/>
    </location>
</feature>
<feature type="transmembrane region" description="Helical" evidence="10">
    <location>
        <begin position="96"/>
        <end position="119"/>
    </location>
</feature>
<dbReference type="GO" id="GO:0005886">
    <property type="term" value="C:plasma membrane"/>
    <property type="evidence" value="ECO:0007669"/>
    <property type="project" value="UniProtKB-SubCell"/>
</dbReference>
<dbReference type="RefSeq" id="WP_117701379.1">
    <property type="nucleotide sequence ID" value="NZ_CAJLCU010000016.1"/>
</dbReference>
<keyword evidence="4" id="KW-0813">Transport</keyword>
<evidence type="ECO:0000313" key="12">
    <source>
        <dbReference type="EMBL" id="RHD59102.1"/>
    </source>
</evidence>
<feature type="transmembrane region" description="Helical" evidence="10">
    <location>
        <begin position="420"/>
        <end position="439"/>
    </location>
</feature>